<dbReference type="CDD" id="cd16329">
    <property type="entry name" value="LolA_like"/>
    <property type="match status" value="1"/>
</dbReference>
<protein>
    <submittedName>
        <fullName evidence="2">Outer membrane lipoprotein-sorting protein</fullName>
    </submittedName>
</protein>
<dbReference type="Proteomes" id="UP000280073">
    <property type="component" value="Unassembled WGS sequence"/>
</dbReference>
<comment type="caution">
    <text evidence="2">The sequence shown here is derived from an EMBL/GenBank/DDBJ whole genome shotgun (WGS) entry which is preliminary data.</text>
</comment>
<evidence type="ECO:0000313" key="2">
    <source>
        <dbReference type="EMBL" id="RSR17444.1"/>
    </source>
</evidence>
<feature type="non-terminal residue" evidence="2">
    <location>
        <position position="1"/>
    </location>
</feature>
<gene>
    <name evidence="2" type="ORF">EA686_28255</name>
</gene>
<feature type="domain" description="Uncharacterized protein TP-0789" evidence="1">
    <location>
        <begin position="3"/>
        <end position="115"/>
    </location>
</feature>
<keyword evidence="2" id="KW-0449">Lipoprotein</keyword>
<dbReference type="EMBL" id="RFDI01002468">
    <property type="protein sequence ID" value="RSR17444.1"/>
    <property type="molecule type" value="Genomic_DNA"/>
</dbReference>
<name>A0A429M8T9_ACIBA</name>
<dbReference type="Gene3D" id="2.50.20.10">
    <property type="entry name" value="Lipoprotein localisation LolA/LolB/LppX"/>
    <property type="match status" value="1"/>
</dbReference>
<dbReference type="AlphaFoldDB" id="A0A429M8T9"/>
<proteinExistence type="predicted"/>
<evidence type="ECO:0000259" key="1">
    <source>
        <dbReference type="Pfam" id="PF17131"/>
    </source>
</evidence>
<accession>A0A429M8T9</accession>
<reference evidence="2 3" key="1">
    <citation type="submission" date="2018-10" db="EMBL/GenBank/DDBJ databases">
        <title>GWAS and RNA-Seq identify cryptic mechanisms of antimicrobial resistance in Acinetobacter baumannii.</title>
        <authorList>
            <person name="Sahl J.W."/>
        </authorList>
    </citation>
    <scope>NUCLEOTIDE SEQUENCE [LARGE SCALE GENOMIC DNA]</scope>
    <source>
        <strain evidence="2 3">TG28175</strain>
    </source>
</reference>
<dbReference type="InterPro" id="IPR033399">
    <property type="entry name" value="TP_0789-like"/>
</dbReference>
<sequence length="115" mass="13181">LADGKFNGKDCYMIEAMPINNTVKSDFGYSKRRMCILKDNFVTATIDIWDTAGKPLKHIEFTDIRSYGKVKPRWQAMKSMAKNLQTQHMTQVIVNDFAAEKTLSDKLFSPQSLEK</sequence>
<organism evidence="2 3">
    <name type="scientific">Acinetobacter baumannii</name>
    <dbReference type="NCBI Taxonomy" id="470"/>
    <lineage>
        <taxon>Bacteria</taxon>
        <taxon>Pseudomonadati</taxon>
        <taxon>Pseudomonadota</taxon>
        <taxon>Gammaproteobacteria</taxon>
        <taxon>Moraxellales</taxon>
        <taxon>Moraxellaceae</taxon>
        <taxon>Acinetobacter</taxon>
        <taxon>Acinetobacter calcoaceticus/baumannii complex</taxon>
    </lineage>
</organism>
<dbReference type="Pfam" id="PF17131">
    <property type="entry name" value="LolA_like"/>
    <property type="match status" value="1"/>
</dbReference>
<evidence type="ECO:0000313" key="3">
    <source>
        <dbReference type="Proteomes" id="UP000280073"/>
    </source>
</evidence>